<evidence type="ECO:0000256" key="2">
    <source>
        <dbReference type="ARBA" id="ARBA00017118"/>
    </source>
</evidence>
<name>A0A346TQ57_9ABAC</name>
<evidence type="ECO:0000256" key="1">
    <source>
        <dbReference type="ARBA" id="ARBA00008271"/>
    </source>
</evidence>
<accession>A0A346TQ57</accession>
<dbReference type="GO" id="GO:0006355">
    <property type="term" value="P:regulation of DNA-templated transcription"/>
    <property type="evidence" value="ECO:0007669"/>
    <property type="project" value="InterPro"/>
</dbReference>
<evidence type="ECO:0000256" key="4">
    <source>
        <dbReference type="ARBA" id="ARBA00023163"/>
    </source>
</evidence>
<dbReference type="Proteomes" id="UP000503448">
    <property type="component" value="Segment"/>
</dbReference>
<dbReference type="KEGG" id="vg:65102370"/>
<keyword evidence="7" id="KW-1185">Reference proteome</keyword>
<evidence type="ECO:0000313" key="6">
    <source>
        <dbReference type="EMBL" id="AXU41717.1"/>
    </source>
</evidence>
<evidence type="ECO:0000313" key="7">
    <source>
        <dbReference type="Proteomes" id="UP000503448"/>
    </source>
</evidence>
<dbReference type="EMBL" id="MH320559">
    <property type="protein sequence ID" value="AXU41717.1"/>
    <property type="molecule type" value="Genomic_DNA"/>
</dbReference>
<feature type="compositionally biased region" description="Low complexity" evidence="5">
    <location>
        <begin position="1"/>
        <end position="13"/>
    </location>
</feature>
<comment type="similarity">
    <text evidence="1">Belongs to the baculoviridae LEF-11 family.</text>
</comment>
<reference evidence="6 7" key="1">
    <citation type="submission" date="2018-05" db="EMBL/GenBank/DDBJ databases">
        <title>The complete genome sequence of an alphabaculovirus isolated from the southern armyworm, Spodoptera eridania.</title>
        <authorList>
            <person name="Harrison R.L."/>
            <person name="Rowley D.L."/>
        </authorList>
    </citation>
    <scope>NUCLEOTIDE SEQUENCE [LARGE SCALE GENOMIC DNA]</scope>
    <source>
        <strain evidence="6">251</strain>
    </source>
</reference>
<dbReference type="Pfam" id="PF06385">
    <property type="entry name" value="Baculo_LEF-11"/>
    <property type="match status" value="1"/>
</dbReference>
<keyword evidence="3" id="KW-0805">Transcription regulation</keyword>
<dbReference type="RefSeq" id="YP_010087123.1">
    <property type="nucleotide sequence ID" value="NC_055502.1"/>
</dbReference>
<feature type="region of interest" description="Disordered" evidence="5">
    <location>
        <begin position="1"/>
        <end position="23"/>
    </location>
</feature>
<evidence type="ECO:0000256" key="5">
    <source>
        <dbReference type="SAM" id="MobiDB-lite"/>
    </source>
</evidence>
<organism evidence="6 7">
    <name type="scientific">Spodoptera eridania nucleopolyhedrovirus</name>
    <dbReference type="NCBI Taxonomy" id="2315721"/>
    <lineage>
        <taxon>Viruses</taxon>
        <taxon>Viruses incertae sedis</taxon>
        <taxon>Naldaviricetes</taxon>
        <taxon>Lefavirales</taxon>
        <taxon>Baculoviridae</taxon>
        <taxon>Alphabaculovirus</taxon>
        <taxon>Alphabaculovirus speridaniae</taxon>
    </lineage>
</organism>
<keyword evidence="4" id="KW-0804">Transcription</keyword>
<proteinExistence type="inferred from homology"/>
<dbReference type="GeneID" id="65102370"/>
<dbReference type="GO" id="GO:0019058">
    <property type="term" value="P:viral life cycle"/>
    <property type="evidence" value="ECO:0007669"/>
    <property type="project" value="InterPro"/>
</dbReference>
<dbReference type="InterPro" id="IPR009429">
    <property type="entry name" value="Baculo_LEF-11"/>
</dbReference>
<sequence length="149" mass="17822">MDKRTQQQQQQQQRRQKSSTEQYPFGVREGFKENHQCCLTRSDVYAYFRETINKRKHELDVSNVLAHIFEPGFQEHFEYIRANIDKALITVGGEQPHCKRLSYHVKRINTIFNLNTSLESEYQTAFSKYDHHHRDNDNLVGDNDDQRFN</sequence>
<evidence type="ECO:0000256" key="3">
    <source>
        <dbReference type="ARBA" id="ARBA00023015"/>
    </source>
</evidence>
<protein>
    <recommendedName>
        <fullName evidence="2">Late expression factor 11</fullName>
    </recommendedName>
</protein>